<proteinExistence type="predicted"/>
<protein>
    <submittedName>
        <fullName evidence="1">Uncharacterized protein</fullName>
    </submittedName>
</protein>
<name>A0A1I1WQE8_9BACL</name>
<dbReference type="AlphaFoldDB" id="A0A1I1WQE8"/>
<dbReference type="Gene3D" id="3.20.20.150">
    <property type="entry name" value="Divalent-metal-dependent TIM barrel enzymes"/>
    <property type="match status" value="1"/>
</dbReference>
<dbReference type="RefSeq" id="WP_091183780.1">
    <property type="nucleotide sequence ID" value="NZ_FOMT01000002.1"/>
</dbReference>
<dbReference type="SUPFAM" id="SSF52317">
    <property type="entry name" value="Class I glutamine amidotransferase-like"/>
    <property type="match status" value="1"/>
</dbReference>
<gene>
    <name evidence="1" type="ORF">SAMN05216378_1821</name>
</gene>
<dbReference type="CDD" id="cd03143">
    <property type="entry name" value="A4_beta-galactosidase_middle_domain"/>
    <property type="match status" value="1"/>
</dbReference>
<evidence type="ECO:0000313" key="1">
    <source>
        <dbReference type="EMBL" id="SFD97395.1"/>
    </source>
</evidence>
<reference evidence="2" key="1">
    <citation type="submission" date="2016-10" db="EMBL/GenBank/DDBJ databases">
        <authorList>
            <person name="Varghese N."/>
            <person name="Submissions S."/>
        </authorList>
    </citation>
    <scope>NUCLEOTIDE SEQUENCE [LARGE SCALE GENOMIC DNA]</scope>
    <source>
        <strain evidence="2">CGMCC 1.10784</strain>
    </source>
</reference>
<dbReference type="InterPro" id="IPR029062">
    <property type="entry name" value="Class_I_gatase-like"/>
</dbReference>
<dbReference type="Gene3D" id="3.40.50.880">
    <property type="match status" value="1"/>
</dbReference>
<dbReference type="EMBL" id="FOMT01000002">
    <property type="protein sequence ID" value="SFD97395.1"/>
    <property type="molecule type" value="Genomic_DNA"/>
</dbReference>
<dbReference type="STRING" id="1045775.SAMN05216378_1821"/>
<organism evidence="1 2">
    <name type="scientific">Paenibacillus catalpae</name>
    <dbReference type="NCBI Taxonomy" id="1045775"/>
    <lineage>
        <taxon>Bacteria</taxon>
        <taxon>Bacillati</taxon>
        <taxon>Bacillota</taxon>
        <taxon>Bacilli</taxon>
        <taxon>Bacillales</taxon>
        <taxon>Paenibacillaceae</taxon>
        <taxon>Paenibacillus</taxon>
    </lineage>
</organism>
<keyword evidence="2" id="KW-1185">Reference proteome</keyword>
<dbReference type="Proteomes" id="UP000198855">
    <property type="component" value="Unassembled WGS sequence"/>
</dbReference>
<dbReference type="OrthoDB" id="2485483at2"/>
<accession>A0A1I1WQE8</accession>
<sequence>MTMAPIMLLIDSSMAAQPDSIRHAVADIAGHGFDAIALEFRNCSYSEFDEIGQRAMRTAEEEARRHGLSFVQIIPWPGLRLLKHHPEARQKWISEHEGSIRNGKLEIRLNDLESAGHTDIRPVYEGIAKAFLVKREGGIIREAKDITAELRDVRLVITSRSDLSGRYGEDGDVLLYASYSTDYPDFASADMAESIDETLACYLGMKLDGFAIDEFGAGSKKEDVYLGGAAFLEAFRHRYGYEFLDRIYLMRHKSADDRLGKLRFDYYNLTMELTYRIQKEVKERYEKQHGKASFMGFHSTWWGEGNSGDLWAGNIDYFKLTDNLSGGFVDAQYDAERTMLSMTMLAESLAKYSSSGLAYNMCWDREPTTGKMTYYHRLLAARNVRWVAHAYGHSGPFGPGYPHHPTWAITNGCVAMQKAMQRFAGKAVSRPRVALMYAWESVAYRNDSFMHYHRLSMKALLHKLMLRHVEVDVVPTFEEHLSRYDALIVLWPAMLPEAAWERIRRYGELAGKRLIIIGLPAVCTTEGRNIAAEFAELTGTAVHEGDLGETDYPGEYEYVAWDLWFTNDRIPMKCFPLSVANGAGDTKVTIRHDDLAIAARRGNVDYYSFELPLTPYCESLLHELEKYKELQLSPGVLAKTSYDDDGTVLTLIPRLGEELNVSFHYDGIKFDIHGRGLIGLRITSGRLDAAIGEEGAELYANGVRVDDSLFEKIARLVP</sequence>
<evidence type="ECO:0000313" key="2">
    <source>
        <dbReference type="Proteomes" id="UP000198855"/>
    </source>
</evidence>